<evidence type="ECO:0000256" key="1">
    <source>
        <dbReference type="SAM" id="MobiDB-lite"/>
    </source>
</evidence>
<reference evidence="2 3" key="1">
    <citation type="submission" date="2019-05" db="EMBL/GenBank/DDBJ databases">
        <title>Another draft genome of Portunus trituberculatus and its Hox gene families provides insights of decapod evolution.</title>
        <authorList>
            <person name="Jeong J.-H."/>
            <person name="Song I."/>
            <person name="Kim S."/>
            <person name="Choi T."/>
            <person name="Kim D."/>
            <person name="Ryu S."/>
            <person name="Kim W."/>
        </authorList>
    </citation>
    <scope>NUCLEOTIDE SEQUENCE [LARGE SCALE GENOMIC DNA]</scope>
    <source>
        <tissue evidence="2">Muscle</tissue>
    </source>
</reference>
<name>A0A5B7G7A1_PORTR</name>
<protein>
    <submittedName>
        <fullName evidence="2">Uncharacterized protein</fullName>
    </submittedName>
</protein>
<dbReference type="AlphaFoldDB" id="A0A5B7G7A1"/>
<comment type="caution">
    <text evidence="2">The sequence shown here is derived from an EMBL/GenBank/DDBJ whole genome shotgun (WGS) entry which is preliminary data.</text>
</comment>
<dbReference type="EMBL" id="VSRR010011624">
    <property type="protein sequence ID" value="MPC53437.1"/>
    <property type="molecule type" value="Genomic_DNA"/>
</dbReference>
<keyword evidence="3" id="KW-1185">Reference proteome</keyword>
<accession>A0A5B7G7A1</accession>
<evidence type="ECO:0000313" key="3">
    <source>
        <dbReference type="Proteomes" id="UP000324222"/>
    </source>
</evidence>
<organism evidence="2 3">
    <name type="scientific">Portunus trituberculatus</name>
    <name type="common">Swimming crab</name>
    <name type="synonym">Neptunus trituberculatus</name>
    <dbReference type="NCBI Taxonomy" id="210409"/>
    <lineage>
        <taxon>Eukaryota</taxon>
        <taxon>Metazoa</taxon>
        <taxon>Ecdysozoa</taxon>
        <taxon>Arthropoda</taxon>
        <taxon>Crustacea</taxon>
        <taxon>Multicrustacea</taxon>
        <taxon>Malacostraca</taxon>
        <taxon>Eumalacostraca</taxon>
        <taxon>Eucarida</taxon>
        <taxon>Decapoda</taxon>
        <taxon>Pleocyemata</taxon>
        <taxon>Brachyura</taxon>
        <taxon>Eubrachyura</taxon>
        <taxon>Portunoidea</taxon>
        <taxon>Portunidae</taxon>
        <taxon>Portuninae</taxon>
        <taxon>Portunus</taxon>
    </lineage>
</organism>
<evidence type="ECO:0000313" key="2">
    <source>
        <dbReference type="EMBL" id="MPC53437.1"/>
    </source>
</evidence>
<sequence length="77" mass="8276">MQEVESVPPHRLQHPATSPSPSPSPCPADPSPCTCRGKGETVLRSRLVVFVVVGKIVVSECQPATPGRLVTRRGDCW</sequence>
<proteinExistence type="predicted"/>
<feature type="region of interest" description="Disordered" evidence="1">
    <location>
        <begin position="1"/>
        <end position="31"/>
    </location>
</feature>
<feature type="compositionally biased region" description="Pro residues" evidence="1">
    <location>
        <begin position="18"/>
        <end position="30"/>
    </location>
</feature>
<gene>
    <name evidence="2" type="ORF">E2C01_047328</name>
</gene>
<dbReference type="Proteomes" id="UP000324222">
    <property type="component" value="Unassembled WGS sequence"/>
</dbReference>